<feature type="domain" description="B30.2/SPRY" evidence="2">
    <location>
        <begin position="237"/>
        <end position="427"/>
    </location>
</feature>
<dbReference type="Pfam" id="PF00622">
    <property type="entry name" value="SPRY"/>
    <property type="match status" value="1"/>
</dbReference>
<dbReference type="Gene3D" id="3.30.160.60">
    <property type="entry name" value="Classic Zinc Finger"/>
    <property type="match status" value="1"/>
</dbReference>
<evidence type="ECO:0000256" key="1">
    <source>
        <dbReference type="SAM" id="Coils"/>
    </source>
</evidence>
<name>A0A9Q1DXI5_CONCO</name>
<dbReference type="Gene3D" id="2.60.120.920">
    <property type="match status" value="1"/>
</dbReference>
<dbReference type="OrthoDB" id="8752569at2759"/>
<dbReference type="PRINTS" id="PR01407">
    <property type="entry name" value="BUTYPHLNCDUF"/>
</dbReference>
<evidence type="ECO:0000259" key="2">
    <source>
        <dbReference type="PROSITE" id="PS50188"/>
    </source>
</evidence>
<gene>
    <name evidence="3" type="ORF">COCON_G00024120</name>
</gene>
<evidence type="ECO:0000313" key="3">
    <source>
        <dbReference type="EMBL" id="KAJ8283562.1"/>
    </source>
</evidence>
<dbReference type="InterPro" id="IPR050143">
    <property type="entry name" value="TRIM/RBCC"/>
</dbReference>
<dbReference type="Proteomes" id="UP001152803">
    <property type="component" value="Unassembled WGS sequence"/>
</dbReference>
<keyword evidence="4" id="KW-1185">Reference proteome</keyword>
<dbReference type="InterPro" id="IPR006574">
    <property type="entry name" value="PRY"/>
</dbReference>
<dbReference type="InterPro" id="IPR003879">
    <property type="entry name" value="Butyrophylin_SPRY"/>
</dbReference>
<dbReference type="InterPro" id="IPR001870">
    <property type="entry name" value="B30.2/SPRY"/>
</dbReference>
<dbReference type="SUPFAM" id="SSF57845">
    <property type="entry name" value="B-box zinc-binding domain"/>
    <property type="match status" value="1"/>
</dbReference>
<dbReference type="PANTHER" id="PTHR24103">
    <property type="entry name" value="E3 UBIQUITIN-PROTEIN LIGASE TRIM"/>
    <property type="match status" value="1"/>
</dbReference>
<comment type="caution">
    <text evidence="3">The sequence shown here is derived from an EMBL/GenBank/DDBJ whole genome shotgun (WGS) entry which is preliminary data.</text>
</comment>
<dbReference type="InterPro" id="IPR003877">
    <property type="entry name" value="SPRY_dom"/>
</dbReference>
<dbReference type="AlphaFoldDB" id="A0A9Q1DXI5"/>
<dbReference type="EMBL" id="JAFJMO010000002">
    <property type="protein sequence ID" value="KAJ8283562.1"/>
    <property type="molecule type" value="Genomic_DNA"/>
</dbReference>
<proteinExistence type="predicted"/>
<sequence length="448" mass="51199">MAASQEMTASQPTCRKHKAPLCLYCVEMEELACEGCREAYGRKKYRFWPSQEAAKEHKVVLTISREKLLKKVEGHEKARRVFTDMAKHLKGQAQQTEREMKDEFEKLHRFLREEQEARIAALKEEEERKSGMLKERIEKITKELPSILDTISTIEKELQAEDIAFLQNYKTTIDKTWRALQDQQSQPGASNFMTQLAELMKLPGQVHADTVQRMCKHTPHQEPELITGALIDVAKHLGNLKFRVWEKMQGAVQHTPVTLDPNTAAPCLSLSEGLTSMKFCTDNPQLPDNPERFTFGAEILGSQCFTSGKHQWDVEVGDNSNWAVGVAKQSVARKGRSVQPGRVRGVLALCFVNGTYQVKTTNLPIQWRLQRVRVELDRSSGNVTFSDPVRNRPVFNVDVHYTEPVFPYFRSSCKKHPLQVAPERVSVSVQAPTQEEQGLFPQMFNWYL</sequence>
<dbReference type="PROSITE" id="PS50188">
    <property type="entry name" value="B302_SPRY"/>
    <property type="match status" value="1"/>
</dbReference>
<protein>
    <recommendedName>
        <fullName evidence="2">B30.2/SPRY domain-containing protein</fullName>
    </recommendedName>
</protein>
<keyword evidence="1" id="KW-0175">Coiled coil</keyword>
<organism evidence="3 4">
    <name type="scientific">Conger conger</name>
    <name type="common">Conger eel</name>
    <name type="synonym">Muraena conger</name>
    <dbReference type="NCBI Taxonomy" id="82655"/>
    <lineage>
        <taxon>Eukaryota</taxon>
        <taxon>Metazoa</taxon>
        <taxon>Chordata</taxon>
        <taxon>Craniata</taxon>
        <taxon>Vertebrata</taxon>
        <taxon>Euteleostomi</taxon>
        <taxon>Actinopterygii</taxon>
        <taxon>Neopterygii</taxon>
        <taxon>Teleostei</taxon>
        <taxon>Anguilliformes</taxon>
        <taxon>Congridae</taxon>
        <taxon>Conger</taxon>
    </lineage>
</organism>
<dbReference type="SUPFAM" id="SSF49899">
    <property type="entry name" value="Concanavalin A-like lectins/glucanases"/>
    <property type="match status" value="1"/>
</dbReference>
<dbReference type="Pfam" id="PF13765">
    <property type="entry name" value="PRY"/>
    <property type="match status" value="1"/>
</dbReference>
<dbReference type="InterPro" id="IPR043136">
    <property type="entry name" value="B30.2/SPRY_sf"/>
</dbReference>
<dbReference type="SMART" id="SM00589">
    <property type="entry name" value="PRY"/>
    <property type="match status" value="1"/>
</dbReference>
<evidence type="ECO:0000313" key="4">
    <source>
        <dbReference type="Proteomes" id="UP001152803"/>
    </source>
</evidence>
<dbReference type="SMART" id="SM00449">
    <property type="entry name" value="SPRY"/>
    <property type="match status" value="1"/>
</dbReference>
<reference evidence="3" key="1">
    <citation type="journal article" date="2023" name="Science">
        <title>Genome structures resolve the early diversification of teleost fishes.</title>
        <authorList>
            <person name="Parey E."/>
            <person name="Louis A."/>
            <person name="Montfort J."/>
            <person name="Bouchez O."/>
            <person name="Roques C."/>
            <person name="Iampietro C."/>
            <person name="Lluch J."/>
            <person name="Castinel A."/>
            <person name="Donnadieu C."/>
            <person name="Desvignes T."/>
            <person name="Floi Bucao C."/>
            <person name="Jouanno E."/>
            <person name="Wen M."/>
            <person name="Mejri S."/>
            <person name="Dirks R."/>
            <person name="Jansen H."/>
            <person name="Henkel C."/>
            <person name="Chen W.J."/>
            <person name="Zahm M."/>
            <person name="Cabau C."/>
            <person name="Klopp C."/>
            <person name="Thompson A.W."/>
            <person name="Robinson-Rechavi M."/>
            <person name="Braasch I."/>
            <person name="Lecointre G."/>
            <person name="Bobe J."/>
            <person name="Postlethwait J.H."/>
            <person name="Berthelot C."/>
            <person name="Roest Crollius H."/>
            <person name="Guiguen Y."/>
        </authorList>
    </citation>
    <scope>NUCLEOTIDE SEQUENCE</scope>
    <source>
        <strain evidence="3">Concon-B</strain>
    </source>
</reference>
<feature type="coiled-coil region" evidence="1">
    <location>
        <begin position="86"/>
        <end position="143"/>
    </location>
</feature>
<dbReference type="InterPro" id="IPR013320">
    <property type="entry name" value="ConA-like_dom_sf"/>
</dbReference>
<accession>A0A9Q1DXI5</accession>